<sequence>METSNNRGNFIELLQFLDDHSQNIKGVTFNNSPLNFKLTSLDMRKYIVHVVANEIKKIIINDIGESFFSLLVDESRDISIKEQMRVMLRLRGQGYVGASNINGELGGLKTLILNENESAYYLQLTLVAVAKNNSKILSLFVLLTNVMNVVGGSCKRFDHLREQQTSKVIDILGLAEIISDRGLNQETSFIKPRVYTMISLFPSILDVLEIITEDGATPDQKCETDMLINSLETFDFIFSLHLVIKLLGITNELS</sequence>
<reference evidence="2 3" key="1">
    <citation type="journal article" date="2017" name="Nat. Commun.">
        <title>Genome assembly with in vitro proximity ligation data and whole-genome triplication in lettuce.</title>
        <authorList>
            <person name="Reyes-Chin-Wo S."/>
            <person name="Wang Z."/>
            <person name="Yang X."/>
            <person name="Kozik A."/>
            <person name="Arikit S."/>
            <person name="Song C."/>
            <person name="Xia L."/>
            <person name="Froenicke L."/>
            <person name="Lavelle D.O."/>
            <person name="Truco M.J."/>
            <person name="Xia R."/>
            <person name="Zhu S."/>
            <person name="Xu C."/>
            <person name="Xu H."/>
            <person name="Xu X."/>
            <person name="Cox K."/>
            <person name="Korf I."/>
            <person name="Meyers B.C."/>
            <person name="Michelmore R.W."/>
        </authorList>
    </citation>
    <scope>NUCLEOTIDE SEQUENCE [LARGE SCALE GENOMIC DNA]</scope>
    <source>
        <strain evidence="3">cv. Salinas</strain>
        <tissue evidence="2">Seedlings</tissue>
    </source>
</reference>
<evidence type="ECO:0000259" key="1">
    <source>
        <dbReference type="Pfam" id="PF14291"/>
    </source>
</evidence>
<evidence type="ECO:0000313" key="3">
    <source>
        <dbReference type="Proteomes" id="UP000235145"/>
    </source>
</evidence>
<organism evidence="2 3">
    <name type="scientific">Lactuca sativa</name>
    <name type="common">Garden lettuce</name>
    <dbReference type="NCBI Taxonomy" id="4236"/>
    <lineage>
        <taxon>Eukaryota</taxon>
        <taxon>Viridiplantae</taxon>
        <taxon>Streptophyta</taxon>
        <taxon>Embryophyta</taxon>
        <taxon>Tracheophyta</taxon>
        <taxon>Spermatophyta</taxon>
        <taxon>Magnoliopsida</taxon>
        <taxon>eudicotyledons</taxon>
        <taxon>Gunneridae</taxon>
        <taxon>Pentapetalae</taxon>
        <taxon>asterids</taxon>
        <taxon>campanulids</taxon>
        <taxon>Asterales</taxon>
        <taxon>Asteraceae</taxon>
        <taxon>Cichorioideae</taxon>
        <taxon>Cichorieae</taxon>
        <taxon>Lactucinae</taxon>
        <taxon>Lactuca</taxon>
    </lineage>
</organism>
<gene>
    <name evidence="2" type="ORF">LSAT_V11C800445180</name>
</gene>
<dbReference type="EMBL" id="NBSK02000008">
    <property type="protein sequence ID" value="KAJ0190115.1"/>
    <property type="molecule type" value="Genomic_DNA"/>
</dbReference>
<name>A0A9R1UMD6_LACSA</name>
<comment type="caution">
    <text evidence="2">The sequence shown here is derived from an EMBL/GenBank/DDBJ whole genome shotgun (WGS) entry which is preliminary data.</text>
</comment>
<dbReference type="InterPro" id="IPR025398">
    <property type="entry name" value="DUF4371"/>
</dbReference>
<dbReference type="Proteomes" id="UP000235145">
    <property type="component" value="Unassembled WGS sequence"/>
</dbReference>
<dbReference type="PANTHER" id="PTHR11697:SF230">
    <property type="entry name" value="ZINC FINGER, MYM DOMAIN CONTAINING 1"/>
    <property type="match status" value="1"/>
</dbReference>
<accession>A0A9R1UMD6</accession>
<dbReference type="AlphaFoldDB" id="A0A9R1UMD6"/>
<protein>
    <recommendedName>
        <fullName evidence="1">DUF4371 domain-containing protein</fullName>
    </recommendedName>
</protein>
<keyword evidence="3" id="KW-1185">Reference proteome</keyword>
<dbReference type="InterPro" id="IPR055298">
    <property type="entry name" value="AtLOH3-like"/>
</dbReference>
<dbReference type="Pfam" id="PF14291">
    <property type="entry name" value="DUF4371"/>
    <property type="match status" value="1"/>
</dbReference>
<proteinExistence type="predicted"/>
<dbReference type="PANTHER" id="PTHR11697">
    <property type="entry name" value="GENERAL TRANSCRIPTION FACTOR 2-RELATED ZINC FINGER PROTEIN"/>
    <property type="match status" value="1"/>
</dbReference>
<evidence type="ECO:0000313" key="2">
    <source>
        <dbReference type="EMBL" id="KAJ0190115.1"/>
    </source>
</evidence>
<feature type="domain" description="DUF4371" evidence="1">
    <location>
        <begin position="2"/>
        <end position="89"/>
    </location>
</feature>